<evidence type="ECO:0000256" key="2">
    <source>
        <dbReference type="ARBA" id="ARBA00022980"/>
    </source>
</evidence>
<comment type="subunit">
    <text evidence="5">Part of the 50S ribosomal subunit.</text>
</comment>
<keyword evidence="5" id="KW-0694">RNA-binding</keyword>
<dbReference type="GO" id="GO:0003735">
    <property type="term" value="F:structural constituent of ribosome"/>
    <property type="evidence" value="ECO:0007669"/>
    <property type="project" value="InterPro"/>
</dbReference>
<keyword evidence="3 5" id="KW-0687">Ribonucleoprotein</keyword>
<dbReference type="InterPro" id="IPR003256">
    <property type="entry name" value="Ribosomal_uL24"/>
</dbReference>
<keyword evidence="2 5" id="KW-0689">Ribosomal protein</keyword>
<evidence type="ECO:0000256" key="1">
    <source>
        <dbReference type="ARBA" id="ARBA00010618"/>
    </source>
</evidence>
<comment type="function">
    <text evidence="5">One of two assembly initiator proteins, it binds directly to the 5'-end of the 23S rRNA, where it nucleates assembly of the 50S subunit.</text>
</comment>
<comment type="function">
    <text evidence="5">One of the proteins that surrounds the polypeptide exit tunnel on the outside of the subunit.</text>
</comment>
<feature type="domain" description="KOW" evidence="7">
    <location>
        <begin position="2"/>
        <end position="29"/>
    </location>
</feature>
<reference evidence="8 9" key="1">
    <citation type="journal article" date="2016" name="Nat. Commun.">
        <title>Thousands of microbial genomes shed light on interconnected biogeochemical processes in an aquifer system.</title>
        <authorList>
            <person name="Anantharaman K."/>
            <person name="Brown C.T."/>
            <person name="Hug L.A."/>
            <person name="Sharon I."/>
            <person name="Castelle C.J."/>
            <person name="Probst A.J."/>
            <person name="Thomas B.C."/>
            <person name="Singh A."/>
            <person name="Wilkins M.J."/>
            <person name="Karaoz U."/>
            <person name="Brodie E.L."/>
            <person name="Williams K.H."/>
            <person name="Hubbard S.S."/>
            <person name="Banfield J.F."/>
        </authorList>
    </citation>
    <scope>NUCLEOTIDE SEQUENCE [LARGE SCALE GENOMIC DNA]</scope>
</reference>
<dbReference type="SUPFAM" id="SSF50104">
    <property type="entry name" value="Translation proteins SH3-like domain"/>
    <property type="match status" value="1"/>
</dbReference>
<dbReference type="GO" id="GO:1990904">
    <property type="term" value="C:ribonucleoprotein complex"/>
    <property type="evidence" value="ECO:0007669"/>
    <property type="project" value="UniProtKB-KW"/>
</dbReference>
<dbReference type="InterPro" id="IPR014722">
    <property type="entry name" value="Rib_uL2_dom2"/>
</dbReference>
<dbReference type="InterPro" id="IPR008991">
    <property type="entry name" value="Translation_prot_SH3-like_sf"/>
</dbReference>
<gene>
    <name evidence="5" type="primary">rplX</name>
    <name evidence="8" type="ORF">A2856_03965</name>
</gene>
<evidence type="ECO:0000256" key="3">
    <source>
        <dbReference type="ARBA" id="ARBA00023274"/>
    </source>
</evidence>
<dbReference type="EMBL" id="MGDT01000003">
    <property type="protein sequence ID" value="OGL67188.1"/>
    <property type="molecule type" value="Genomic_DNA"/>
</dbReference>
<organism evidence="8 9">
    <name type="scientific">Candidatus Uhrbacteria bacterium RIFCSPHIGHO2_01_FULL_63_20</name>
    <dbReference type="NCBI Taxonomy" id="1802385"/>
    <lineage>
        <taxon>Bacteria</taxon>
        <taxon>Candidatus Uhriibacteriota</taxon>
    </lineage>
</organism>
<dbReference type="SMART" id="SM00739">
    <property type="entry name" value="KOW"/>
    <property type="match status" value="1"/>
</dbReference>
<sequence length="104" mass="11240">MKIKTGDMVRVIAGKDKGKQGKVLQVFPLLERVVVEGVNVRTRHLRGNRAGGQKGQKIQFPSPLNVSNVMMVGKSGSGRVGFKILASGEKVRVLRSKGKTEDIG</sequence>
<dbReference type="HAMAP" id="MF_01326_B">
    <property type="entry name" value="Ribosomal_uL24_B"/>
    <property type="match status" value="1"/>
</dbReference>
<accession>A0A1F7TNJ9</accession>
<evidence type="ECO:0000259" key="7">
    <source>
        <dbReference type="SMART" id="SM00739"/>
    </source>
</evidence>
<dbReference type="Pfam" id="PF00467">
    <property type="entry name" value="KOW"/>
    <property type="match status" value="1"/>
</dbReference>
<dbReference type="Gene3D" id="2.30.30.30">
    <property type="match status" value="1"/>
</dbReference>
<dbReference type="InterPro" id="IPR057264">
    <property type="entry name" value="Ribosomal_uL24_C"/>
</dbReference>
<dbReference type="STRING" id="1802385.A2856_03965"/>
<dbReference type="InterPro" id="IPR005825">
    <property type="entry name" value="Ribosomal_uL24_CS"/>
</dbReference>
<proteinExistence type="inferred from homology"/>
<dbReference type="InterPro" id="IPR005824">
    <property type="entry name" value="KOW"/>
</dbReference>
<dbReference type="GO" id="GO:0006412">
    <property type="term" value="P:translation"/>
    <property type="evidence" value="ECO:0007669"/>
    <property type="project" value="UniProtKB-UniRule"/>
</dbReference>
<evidence type="ECO:0000256" key="4">
    <source>
        <dbReference type="ARBA" id="ARBA00035206"/>
    </source>
</evidence>
<evidence type="ECO:0000313" key="9">
    <source>
        <dbReference type="Proteomes" id="UP000177885"/>
    </source>
</evidence>
<evidence type="ECO:0000256" key="6">
    <source>
        <dbReference type="RuleBase" id="RU003477"/>
    </source>
</evidence>
<dbReference type="InterPro" id="IPR041988">
    <property type="entry name" value="Ribosomal_uL24_KOW"/>
</dbReference>
<name>A0A1F7TNJ9_9BACT</name>
<keyword evidence="5" id="KW-0699">rRNA-binding</keyword>
<dbReference type="CDD" id="cd06089">
    <property type="entry name" value="KOW_RPL26"/>
    <property type="match status" value="1"/>
</dbReference>
<dbReference type="GO" id="GO:0019843">
    <property type="term" value="F:rRNA binding"/>
    <property type="evidence" value="ECO:0007669"/>
    <property type="project" value="UniProtKB-UniRule"/>
</dbReference>
<dbReference type="NCBIfam" id="TIGR01079">
    <property type="entry name" value="rplX_bact"/>
    <property type="match status" value="1"/>
</dbReference>
<evidence type="ECO:0000313" key="8">
    <source>
        <dbReference type="EMBL" id="OGL67188.1"/>
    </source>
</evidence>
<dbReference type="PANTHER" id="PTHR12903">
    <property type="entry name" value="MITOCHONDRIAL RIBOSOMAL PROTEIN L24"/>
    <property type="match status" value="1"/>
</dbReference>
<evidence type="ECO:0000256" key="5">
    <source>
        <dbReference type="HAMAP-Rule" id="MF_01326"/>
    </source>
</evidence>
<protein>
    <recommendedName>
        <fullName evidence="4 5">Large ribosomal subunit protein uL24</fullName>
    </recommendedName>
</protein>
<dbReference type="Proteomes" id="UP000177885">
    <property type="component" value="Unassembled WGS sequence"/>
</dbReference>
<comment type="caution">
    <text evidence="8">The sequence shown here is derived from an EMBL/GenBank/DDBJ whole genome shotgun (WGS) entry which is preliminary data.</text>
</comment>
<comment type="similarity">
    <text evidence="1 5 6">Belongs to the universal ribosomal protein uL24 family.</text>
</comment>
<dbReference type="GO" id="GO:0005840">
    <property type="term" value="C:ribosome"/>
    <property type="evidence" value="ECO:0007669"/>
    <property type="project" value="UniProtKB-KW"/>
</dbReference>
<dbReference type="Pfam" id="PF17136">
    <property type="entry name" value="ribosomal_L24"/>
    <property type="match status" value="1"/>
</dbReference>
<dbReference type="PROSITE" id="PS01108">
    <property type="entry name" value="RIBOSOMAL_L24"/>
    <property type="match status" value="1"/>
</dbReference>
<dbReference type="AlphaFoldDB" id="A0A1F7TNJ9"/>